<feature type="domain" description="DUF3298" evidence="1">
    <location>
        <begin position="147"/>
        <end position="211"/>
    </location>
</feature>
<evidence type="ECO:0008006" key="5">
    <source>
        <dbReference type="Google" id="ProtNLM"/>
    </source>
</evidence>
<keyword evidence="4" id="KW-1185">Reference proteome</keyword>
<organism evidence="3 4">
    <name type="scientific">Clostridium scindens (strain ATCC 35704 / DSM 5676 / VPI 13733 / 19)</name>
    <dbReference type="NCBI Taxonomy" id="411468"/>
    <lineage>
        <taxon>Bacteria</taxon>
        <taxon>Bacillati</taxon>
        <taxon>Bacillota</taxon>
        <taxon>Clostridia</taxon>
        <taxon>Lachnospirales</taxon>
        <taxon>Lachnospiraceae</taxon>
    </lineage>
</organism>
<dbReference type="OrthoDB" id="5637at2"/>
<dbReference type="InterPro" id="IPR021729">
    <property type="entry name" value="DUF3298"/>
</dbReference>
<sequence>MQTVTQKTLEDTMYYGDIPVFVYKINYPSFTTTCDETAGRAINAYYAKRAMDTEEYCRNILFAQAAEDKRYHQDGLPFNSYTLEVVYQITYNAGCITSLYTDTYTYMGGAHGETKRTSDTWDFVTGNRLKLADAYPLTPASLYQLHRSIARQIAKRLRETPGSYFEDYRSLLRDTFNVNSFYLQPGSGVIYYQQYDIAPYSTGIPEFYFPLR</sequence>
<dbReference type="AlphaFoldDB" id="A0A494WLG3"/>
<dbReference type="Pfam" id="PF11738">
    <property type="entry name" value="DUF3298"/>
    <property type="match status" value="1"/>
</dbReference>
<feature type="domain" description="Deacetylase PdaC" evidence="2">
    <location>
        <begin position="20"/>
        <end position="113"/>
    </location>
</feature>
<dbReference type="Proteomes" id="UP000289664">
    <property type="component" value="Chromosome"/>
</dbReference>
<dbReference type="Pfam" id="PF13739">
    <property type="entry name" value="PdaC"/>
    <property type="match status" value="1"/>
</dbReference>
<dbReference type="InterPro" id="IPR025303">
    <property type="entry name" value="PdaC"/>
</dbReference>
<dbReference type="InterPro" id="IPR037126">
    <property type="entry name" value="PdaC/RsiV-like_sf"/>
</dbReference>
<dbReference type="Gene3D" id="3.30.565.40">
    <property type="entry name" value="Fervidobacterium nodosum Rt17-B1 like"/>
    <property type="match status" value="1"/>
</dbReference>
<dbReference type="Gene3D" id="3.90.640.20">
    <property type="entry name" value="Heat-shock cognate protein, ATPase"/>
    <property type="match status" value="1"/>
</dbReference>
<protein>
    <recommendedName>
        <fullName evidence="5">DUF3298/DUF4163 domain-containing protein</fullName>
    </recommendedName>
</protein>
<reference evidence="3 4" key="1">
    <citation type="journal article" date="2019" name="Appl. Environ. Microbiol.">
        <title>Clostridium scindens ATCC 35704: integration of nutritional requirements, the complete genome sequence, and global transcriptional responses to bile acids.</title>
        <authorList>
            <person name="Devendran S."/>
            <person name="Shrestha R."/>
            <person name="Alves J.M.P."/>
            <person name="Wolf P.G."/>
            <person name="Ly L."/>
            <person name="Hernandez A.G."/>
            <person name="Mendez-Garcia C."/>
            <person name="Inboden A."/>
            <person name="Wiley J."/>
            <person name="Paul O."/>
            <person name="Allen A."/>
            <person name="Springer E."/>
            <person name="Wright C.L."/>
            <person name="Fields C.J."/>
            <person name="Daniel S.L."/>
            <person name="Ridlon J.M."/>
        </authorList>
    </citation>
    <scope>NUCLEOTIDE SEQUENCE [LARGE SCALE GENOMIC DNA]</scope>
    <source>
        <strain evidence="3 4">ATCC 35704</strain>
    </source>
</reference>
<dbReference type="KEGG" id="csci:HDCHBGLK_01959"/>
<evidence type="ECO:0000259" key="1">
    <source>
        <dbReference type="Pfam" id="PF11738"/>
    </source>
</evidence>
<evidence type="ECO:0000313" key="4">
    <source>
        <dbReference type="Proteomes" id="UP000289664"/>
    </source>
</evidence>
<dbReference type="EMBL" id="CP036170">
    <property type="protein sequence ID" value="QBF74557.1"/>
    <property type="molecule type" value="Genomic_DNA"/>
</dbReference>
<evidence type="ECO:0000259" key="2">
    <source>
        <dbReference type="Pfam" id="PF13739"/>
    </source>
</evidence>
<accession>A0A494WLG3</accession>
<proteinExistence type="predicted"/>
<gene>
    <name evidence="3" type="ORF">HDCHBGLK_01959</name>
</gene>
<name>A0A494WLG3_CLOS5</name>
<dbReference type="GeneID" id="62696167"/>
<dbReference type="RefSeq" id="WP_039909986.1">
    <property type="nucleotide sequence ID" value="NZ_CP036170.1"/>
</dbReference>
<evidence type="ECO:0000313" key="3">
    <source>
        <dbReference type="EMBL" id="QBF74557.1"/>
    </source>
</evidence>